<feature type="chain" id="PRO_5042078186" description="Fibronectin type-III domain-containing protein" evidence="2">
    <location>
        <begin position="22"/>
        <end position="1123"/>
    </location>
</feature>
<feature type="region of interest" description="Disordered" evidence="1">
    <location>
        <begin position="587"/>
        <end position="610"/>
    </location>
</feature>
<keyword evidence="2" id="KW-0732">Signal</keyword>
<dbReference type="InterPro" id="IPR013783">
    <property type="entry name" value="Ig-like_fold"/>
</dbReference>
<dbReference type="InterPro" id="IPR041624">
    <property type="entry name" value="RGI_lyase"/>
</dbReference>
<dbReference type="Gene3D" id="2.60.40.10">
    <property type="entry name" value="Immunoglobulins"/>
    <property type="match status" value="4"/>
</dbReference>
<sequence>MKTRVIGLGSMLILSAALVRAEEVSLLPEAVSRIYIQGVAGAPSVSNATPEGTEIYTRSLDNVTGAAVRGYVHYLKFDLSALANPSFQAATLTLNRVGGDGLSTGRVAIYGLLDLPGNTAQDWDPVSFVSGDETDFAMYYDASGISGSVAINLANVVDFSADESISGNRVTLNPAALTAFLQNRADQGGKATLLLTMPAQGNNTNKSVSYASFTHADASLRPTLELTYFDASLPSPPDNLRAADITFSADPVLELAWDAVPDALTYGLYRQAPGESELTLVAQQLGTVFVDTSVALLETYYYAVAVTTGAGESILSPEIEVTIADPAAPRPAQPVDLTVATAEPASIQLAWTPSAATIFYRVYRSTEPDRNFAEIGQVTSPGFTDAGDVAGYATYYYSVIAVGAGGLSAISDPLEVDPRYADGGHAPRRPSRVAVAIRDPHAVSLTWDASARAEAYYVYRSTQRDGDFRRVAVVTGTNCRDDRAIFPEHDYYYQVTAVGAHGMSRASRAEKAEAVVTLRREMEDLDRGLVAVDTPQGVFVSWRWLGTDDPDVRFNLFRNGRKLNHRPLDGATNFLDADGNSSDRYRVRAVGQGRDRDRSRKRSPGRSESTRVLEQNYLPIPLQVPAGGVTPSGEAYTYAANDVSVADLDGDTDYDFVVKWDPSNSKDNSQSGYTGPVYLDAYTIEGERLWRIDLGRNIRAGAHYTQFMVYDFDGDGRAELICKTADGTTDAAGTVIGDGAADWRNDAGYILEGPEFLTVFDGRSGTIIDTVDYVAPRGAVTDWGDSYGNRVDRFLAGVAYFDGERPSYFTCRGQYRGQGGTDGRTVIAAYDLVDDQLVERWVLDSWEDGREWAGQGHHSLAVGDADGDGKDEIMYGGMVVNDDGNGLYSTELGTGDALHFGDLDPTRPGRELFAAKEESGGVEYRDAASGAQLWFWDNGRDTGRGLSADINPNYPGEEVWGAANVNVWSAQGDVIGIDRPSINFATWWDGDLQRELTDGISVRKWDYVNENEVTVMLAEGCASNNGTKANSCLQADLLGDWREEVVFRTEDSSELRIYTTTDLTTHRIPTLMHDPIYRLSVAWQNNGYNQPPHPSFFIGHNMPTPPQPRITVDCERPRRGHRH</sequence>
<dbReference type="InterPro" id="IPR036116">
    <property type="entry name" value="FN3_sf"/>
</dbReference>
<dbReference type="SUPFAM" id="SSF49265">
    <property type="entry name" value="Fibronectin type III"/>
    <property type="match status" value="2"/>
</dbReference>
<dbReference type="InterPro" id="IPR028994">
    <property type="entry name" value="Integrin_alpha_N"/>
</dbReference>
<feature type="signal peptide" evidence="2">
    <location>
        <begin position="1"/>
        <end position="21"/>
    </location>
</feature>
<dbReference type="RefSeq" id="WP_330929576.1">
    <property type="nucleotide sequence ID" value="NZ_CP119075.1"/>
</dbReference>
<protein>
    <recommendedName>
        <fullName evidence="3">Fibronectin type-III domain-containing protein</fullName>
    </recommendedName>
</protein>
<dbReference type="CDD" id="cd10318">
    <property type="entry name" value="RGL11"/>
    <property type="match status" value="1"/>
</dbReference>
<evidence type="ECO:0000259" key="3">
    <source>
        <dbReference type="PROSITE" id="PS50853"/>
    </source>
</evidence>
<reference evidence="4" key="1">
    <citation type="submission" date="2023-03" db="EMBL/GenBank/DDBJ databases">
        <title>Lomoglobus Profundus gen. nov., sp. nov., a novel member of the phylum Verrucomicrobia, isolated from deep-marine sediment of South China Sea.</title>
        <authorList>
            <person name="Ahmad T."/>
            <person name="Ishaq S.E."/>
            <person name="Wang F."/>
        </authorList>
    </citation>
    <scope>NUCLEOTIDE SEQUENCE</scope>
    <source>
        <strain evidence="4">LMO-M01</strain>
    </source>
</reference>
<dbReference type="PROSITE" id="PS50853">
    <property type="entry name" value="FN3"/>
    <property type="match status" value="2"/>
</dbReference>
<dbReference type="InterPro" id="IPR003961">
    <property type="entry name" value="FN3_dom"/>
</dbReference>
<dbReference type="Pfam" id="PF18370">
    <property type="entry name" value="RGI_lyase"/>
    <property type="match status" value="1"/>
</dbReference>
<organism evidence="4 5">
    <name type="scientific">Synoicihabitans lomoniglobus</name>
    <dbReference type="NCBI Taxonomy" id="2909285"/>
    <lineage>
        <taxon>Bacteria</taxon>
        <taxon>Pseudomonadati</taxon>
        <taxon>Verrucomicrobiota</taxon>
        <taxon>Opitutia</taxon>
        <taxon>Opitutales</taxon>
        <taxon>Opitutaceae</taxon>
        <taxon>Synoicihabitans</taxon>
    </lineage>
</organism>
<dbReference type="SUPFAM" id="SSF69318">
    <property type="entry name" value="Integrin alpha N-terminal domain"/>
    <property type="match status" value="1"/>
</dbReference>
<feature type="domain" description="Fibronectin type-III" evidence="3">
    <location>
        <begin position="333"/>
        <end position="421"/>
    </location>
</feature>
<evidence type="ECO:0000256" key="1">
    <source>
        <dbReference type="SAM" id="MobiDB-lite"/>
    </source>
</evidence>
<dbReference type="SMART" id="SM00060">
    <property type="entry name" value="FN3"/>
    <property type="match status" value="3"/>
</dbReference>
<keyword evidence="5" id="KW-1185">Reference proteome</keyword>
<dbReference type="AlphaFoldDB" id="A0AAF0A0Q9"/>
<accession>A0AAF0A0Q9</accession>
<evidence type="ECO:0000313" key="4">
    <source>
        <dbReference type="EMBL" id="WED65188.1"/>
    </source>
</evidence>
<dbReference type="InterPro" id="IPR049366">
    <property type="entry name" value="RGL11_C"/>
</dbReference>
<gene>
    <name evidence="4" type="ORF">PXH66_22855</name>
</gene>
<dbReference type="KEGG" id="slom:PXH66_22855"/>
<feature type="domain" description="Fibronectin type-III" evidence="3">
    <location>
        <begin position="426"/>
        <end position="517"/>
    </location>
</feature>
<name>A0AAF0A0Q9_9BACT</name>
<dbReference type="InterPro" id="IPR034641">
    <property type="entry name" value="RGL11"/>
</dbReference>
<dbReference type="CDD" id="cd00063">
    <property type="entry name" value="FN3"/>
    <property type="match status" value="3"/>
</dbReference>
<proteinExistence type="predicted"/>
<dbReference type="Proteomes" id="UP001218638">
    <property type="component" value="Chromosome"/>
</dbReference>
<evidence type="ECO:0000256" key="2">
    <source>
        <dbReference type="SAM" id="SignalP"/>
    </source>
</evidence>
<dbReference type="PANTHER" id="PTHR43118:SF1">
    <property type="entry name" value="RHAMNOGALACTURONAN LYASE (EUROFUNG)"/>
    <property type="match status" value="1"/>
</dbReference>
<evidence type="ECO:0000313" key="5">
    <source>
        <dbReference type="Proteomes" id="UP001218638"/>
    </source>
</evidence>
<dbReference type="EMBL" id="CP119075">
    <property type="protein sequence ID" value="WED65188.1"/>
    <property type="molecule type" value="Genomic_DNA"/>
</dbReference>
<dbReference type="Pfam" id="PF21348">
    <property type="entry name" value="RGL11_C"/>
    <property type="match status" value="1"/>
</dbReference>
<dbReference type="PANTHER" id="PTHR43118">
    <property type="entry name" value="RHAMNOGALACTURONAN LYASE (EUROFUNG)"/>
    <property type="match status" value="1"/>
</dbReference>